<dbReference type="OrthoDB" id="2129491at2759"/>
<evidence type="ECO:0000256" key="7">
    <source>
        <dbReference type="SAM" id="MobiDB-lite"/>
    </source>
</evidence>
<name>A0A7R7XWS9_9EURO</name>
<evidence type="ECO:0000313" key="9">
    <source>
        <dbReference type="EMBL" id="BCS28393.1"/>
    </source>
</evidence>
<evidence type="ECO:0000256" key="4">
    <source>
        <dbReference type="ARBA" id="ARBA00023125"/>
    </source>
</evidence>
<accession>A0A7R7XWS9</accession>
<dbReference type="Gene3D" id="4.10.240.10">
    <property type="entry name" value="Zn(2)-C6 fungal-type DNA-binding domain"/>
    <property type="match status" value="1"/>
</dbReference>
<evidence type="ECO:0000256" key="2">
    <source>
        <dbReference type="ARBA" id="ARBA00022833"/>
    </source>
</evidence>
<keyword evidence="5" id="KW-0804">Transcription</keyword>
<keyword evidence="6" id="KW-0539">Nucleus</keyword>
<dbReference type="CDD" id="cd00067">
    <property type="entry name" value="GAL4"/>
    <property type="match status" value="1"/>
</dbReference>
<dbReference type="GeneID" id="64978390"/>
<gene>
    <name evidence="9" type="ORF">APUU_61441S</name>
</gene>
<dbReference type="InterPro" id="IPR051089">
    <property type="entry name" value="prtT"/>
</dbReference>
<dbReference type="Pfam" id="PF00172">
    <property type="entry name" value="Zn_clus"/>
    <property type="match status" value="1"/>
</dbReference>
<comment type="subcellular location">
    <subcellularLocation>
        <location evidence="1">Nucleus</location>
    </subcellularLocation>
</comment>
<feature type="compositionally biased region" description="Polar residues" evidence="7">
    <location>
        <begin position="106"/>
        <end position="123"/>
    </location>
</feature>
<reference evidence="9" key="1">
    <citation type="submission" date="2021-01" db="EMBL/GenBank/DDBJ databases">
        <authorList>
            <consortium name="Aspergillus puulaauensis MK2 genome sequencing consortium"/>
            <person name="Kazuki M."/>
            <person name="Futagami T."/>
        </authorList>
    </citation>
    <scope>NUCLEOTIDE SEQUENCE</scope>
    <source>
        <strain evidence="9">MK2</strain>
    </source>
</reference>
<dbReference type="GO" id="GO:0008270">
    <property type="term" value="F:zinc ion binding"/>
    <property type="evidence" value="ECO:0007669"/>
    <property type="project" value="InterPro"/>
</dbReference>
<dbReference type="Proteomes" id="UP000654913">
    <property type="component" value="Chromosome 6"/>
</dbReference>
<dbReference type="GO" id="GO:0000976">
    <property type="term" value="F:transcription cis-regulatory region binding"/>
    <property type="evidence" value="ECO:0007669"/>
    <property type="project" value="TreeGrafter"/>
</dbReference>
<keyword evidence="4" id="KW-0238">DNA-binding</keyword>
<evidence type="ECO:0000256" key="5">
    <source>
        <dbReference type="ARBA" id="ARBA00023163"/>
    </source>
</evidence>
<dbReference type="GO" id="GO:0000981">
    <property type="term" value="F:DNA-binding transcription factor activity, RNA polymerase II-specific"/>
    <property type="evidence" value="ECO:0007669"/>
    <property type="project" value="InterPro"/>
</dbReference>
<keyword evidence="2" id="KW-0862">Zinc</keyword>
<dbReference type="SUPFAM" id="SSF57701">
    <property type="entry name" value="Zn2/Cys6 DNA-binding domain"/>
    <property type="match status" value="1"/>
</dbReference>
<dbReference type="KEGG" id="apuu:APUU_61441S"/>
<dbReference type="AlphaFoldDB" id="A0A7R7XWS9"/>
<evidence type="ECO:0000256" key="6">
    <source>
        <dbReference type="ARBA" id="ARBA00023242"/>
    </source>
</evidence>
<dbReference type="InterPro" id="IPR001138">
    <property type="entry name" value="Zn2Cys6_DnaBD"/>
</dbReference>
<dbReference type="PANTHER" id="PTHR31845">
    <property type="entry name" value="FINGER DOMAIN PROTEIN, PUTATIVE-RELATED"/>
    <property type="match status" value="1"/>
</dbReference>
<feature type="region of interest" description="Disordered" evidence="7">
    <location>
        <begin position="104"/>
        <end position="123"/>
    </location>
</feature>
<feature type="domain" description="Zn(2)-C6 fungal-type" evidence="8">
    <location>
        <begin position="18"/>
        <end position="62"/>
    </location>
</feature>
<reference evidence="9" key="2">
    <citation type="submission" date="2021-02" db="EMBL/GenBank/DDBJ databases">
        <title>Aspergillus puulaauensis MK2 genome sequence.</title>
        <authorList>
            <person name="Futagami T."/>
            <person name="Mori K."/>
            <person name="Kadooka C."/>
            <person name="Tanaka T."/>
        </authorList>
    </citation>
    <scope>NUCLEOTIDE SEQUENCE</scope>
    <source>
        <strain evidence="9">MK2</strain>
    </source>
</reference>
<dbReference type="PROSITE" id="PS50048">
    <property type="entry name" value="ZN2_CY6_FUNGAL_2"/>
    <property type="match status" value="1"/>
</dbReference>
<protein>
    <recommendedName>
        <fullName evidence="8">Zn(2)-C6 fungal-type domain-containing protein</fullName>
    </recommendedName>
</protein>
<evidence type="ECO:0000256" key="3">
    <source>
        <dbReference type="ARBA" id="ARBA00023015"/>
    </source>
</evidence>
<dbReference type="InterPro" id="IPR036864">
    <property type="entry name" value="Zn2-C6_fun-type_DNA-bd_sf"/>
</dbReference>
<dbReference type="RefSeq" id="XP_041560579.1">
    <property type="nucleotide sequence ID" value="XM_041694784.1"/>
</dbReference>
<dbReference type="PANTHER" id="PTHR31845:SF17">
    <property type="entry name" value="ZN(II)2CYS6 TRANSCRIPTION FACTOR (EUROFUNG)"/>
    <property type="match status" value="1"/>
</dbReference>
<feature type="region of interest" description="Disordered" evidence="7">
    <location>
        <begin position="658"/>
        <end position="682"/>
    </location>
</feature>
<sequence>MPDAKLERGTRGRYARLLCQRCRARKIKCNLPDRSQLGPLGSPQPPEQSCERCRNLGLECVIERSTLGRPSLKRSESTSAHSYPAAQNEQVGLLFNAQIKDHSAIESAQSPGGTESTASPGTTQEIRAVADKTVFESVMEFQNFFASALGKDRIFGATIPRATSGYTTPLPELVSEQMASSLDKELAWYKFFIPGLPGLLGIRRRLESGDGLNIGTNLLFALLCLIACDTTANFDRSHSALKRNLQLAVSSYGQEFIFSPPTHRDSVLVCLLAADYRPTAMAVSQHTAHRAIKSTLYLNIAVRVAEKLQMLPSQLNLSFADIPAMGNEEFEHQITYSLQGMKAFTQDLILDGLLSRPVQVLQEALDRMAPHIHVYQHVFQHRPCSPRVIFQIQWATASYMLLDALKEIKQNWTNPQRLYHVVDEIEQRCLEQIRFGRLALSNTTQSGPPEGVPVARALLEYRFHAVIGRIYGIALLHVMVLRSRTSNNSLPGDSEIDPQEANEIGATLSDAMTNISDELGVQIVTFLSRFGHPFPERLLTVLEMFIGSTDLKLDGVPFQAPFRDMVLDILIFSRSIVENNSINVRNLYGRMRDNADQQVLVIAECAKRFSNMVASPVKSIEAAFAGGCVFAASTKVMMAFLDIMRDLKRESDLGNAGPLPAAAGTSAEGPGIRSSASEQNPGSLWSTELMPNSFNADEFLFDWSTIMGFDKDMLNNDSNLGFGFG</sequence>
<organism evidence="9 10">
    <name type="scientific">Aspergillus puulaauensis</name>
    <dbReference type="NCBI Taxonomy" id="1220207"/>
    <lineage>
        <taxon>Eukaryota</taxon>
        <taxon>Fungi</taxon>
        <taxon>Dikarya</taxon>
        <taxon>Ascomycota</taxon>
        <taxon>Pezizomycotina</taxon>
        <taxon>Eurotiomycetes</taxon>
        <taxon>Eurotiomycetidae</taxon>
        <taxon>Eurotiales</taxon>
        <taxon>Aspergillaceae</taxon>
        <taxon>Aspergillus</taxon>
    </lineage>
</organism>
<dbReference type="SMART" id="SM00066">
    <property type="entry name" value="GAL4"/>
    <property type="match status" value="1"/>
</dbReference>
<dbReference type="GO" id="GO:0005634">
    <property type="term" value="C:nucleus"/>
    <property type="evidence" value="ECO:0007669"/>
    <property type="project" value="UniProtKB-SubCell"/>
</dbReference>
<dbReference type="EMBL" id="AP024448">
    <property type="protein sequence ID" value="BCS28393.1"/>
    <property type="molecule type" value="Genomic_DNA"/>
</dbReference>
<proteinExistence type="predicted"/>
<evidence type="ECO:0000259" key="8">
    <source>
        <dbReference type="PROSITE" id="PS50048"/>
    </source>
</evidence>
<evidence type="ECO:0000313" key="10">
    <source>
        <dbReference type="Proteomes" id="UP000654913"/>
    </source>
</evidence>
<evidence type="ECO:0000256" key="1">
    <source>
        <dbReference type="ARBA" id="ARBA00004123"/>
    </source>
</evidence>
<keyword evidence="10" id="KW-1185">Reference proteome</keyword>
<keyword evidence="3" id="KW-0805">Transcription regulation</keyword>